<proteinExistence type="predicted"/>
<gene>
    <name evidence="2" type="ORF">ElyMa_006457800</name>
</gene>
<dbReference type="EMBL" id="BMAT01012972">
    <property type="protein sequence ID" value="GFS02963.1"/>
    <property type="molecule type" value="Genomic_DNA"/>
</dbReference>
<evidence type="ECO:0000313" key="2">
    <source>
        <dbReference type="EMBL" id="GFS02963.1"/>
    </source>
</evidence>
<dbReference type="Proteomes" id="UP000762676">
    <property type="component" value="Unassembled WGS sequence"/>
</dbReference>
<evidence type="ECO:0000256" key="1">
    <source>
        <dbReference type="SAM" id="MobiDB-lite"/>
    </source>
</evidence>
<name>A0AAV4I039_9GAST</name>
<keyword evidence="3" id="KW-1185">Reference proteome</keyword>
<accession>A0AAV4I039</accession>
<evidence type="ECO:0000313" key="3">
    <source>
        <dbReference type="Proteomes" id="UP000762676"/>
    </source>
</evidence>
<comment type="caution">
    <text evidence="2">The sequence shown here is derived from an EMBL/GenBank/DDBJ whole genome shotgun (WGS) entry which is preliminary data.</text>
</comment>
<reference evidence="2 3" key="1">
    <citation type="journal article" date="2021" name="Elife">
        <title>Chloroplast acquisition without the gene transfer in kleptoplastic sea slugs, Plakobranchus ocellatus.</title>
        <authorList>
            <person name="Maeda T."/>
            <person name="Takahashi S."/>
            <person name="Yoshida T."/>
            <person name="Shimamura S."/>
            <person name="Takaki Y."/>
            <person name="Nagai Y."/>
            <person name="Toyoda A."/>
            <person name="Suzuki Y."/>
            <person name="Arimoto A."/>
            <person name="Ishii H."/>
            <person name="Satoh N."/>
            <person name="Nishiyama T."/>
            <person name="Hasebe M."/>
            <person name="Maruyama T."/>
            <person name="Minagawa J."/>
            <person name="Obokata J."/>
            <person name="Shigenobu S."/>
        </authorList>
    </citation>
    <scope>NUCLEOTIDE SEQUENCE [LARGE SCALE GENOMIC DNA]</scope>
</reference>
<feature type="region of interest" description="Disordered" evidence="1">
    <location>
        <begin position="90"/>
        <end position="113"/>
    </location>
</feature>
<organism evidence="2 3">
    <name type="scientific">Elysia marginata</name>
    <dbReference type="NCBI Taxonomy" id="1093978"/>
    <lineage>
        <taxon>Eukaryota</taxon>
        <taxon>Metazoa</taxon>
        <taxon>Spiralia</taxon>
        <taxon>Lophotrochozoa</taxon>
        <taxon>Mollusca</taxon>
        <taxon>Gastropoda</taxon>
        <taxon>Heterobranchia</taxon>
        <taxon>Euthyneura</taxon>
        <taxon>Panpulmonata</taxon>
        <taxon>Sacoglossa</taxon>
        <taxon>Placobranchoidea</taxon>
        <taxon>Plakobranchidae</taxon>
        <taxon>Elysia</taxon>
    </lineage>
</organism>
<protein>
    <submittedName>
        <fullName evidence="2">Uncharacterized protein</fullName>
    </submittedName>
</protein>
<dbReference type="AlphaFoldDB" id="A0AAV4I039"/>
<sequence length="113" mass="12603">MSQLKSTSRSNIEISTEFECVQARQLEVEVVNVRPVETSVLLLCSSRRVVVTLVIPARFGAGDDDVFGEVIYREAHGVVDFMRYGPAQEGEAHSKANPRWLMGQRGPSANRLR</sequence>